<dbReference type="Pfam" id="PF21806">
    <property type="entry name" value="DUF6879"/>
    <property type="match status" value="1"/>
</dbReference>
<evidence type="ECO:0000313" key="2">
    <source>
        <dbReference type="EMBL" id="OPF79512.1"/>
    </source>
</evidence>
<evidence type="ECO:0000313" key="3">
    <source>
        <dbReference type="Proteomes" id="UP000033615"/>
    </source>
</evidence>
<dbReference type="AlphaFoldDB" id="A0A1V4D501"/>
<gene>
    <name evidence="2" type="ORF">VT50_0215715</name>
</gene>
<evidence type="ECO:0000259" key="1">
    <source>
        <dbReference type="Pfam" id="PF21806"/>
    </source>
</evidence>
<keyword evidence="3" id="KW-1185">Reference proteome</keyword>
<feature type="domain" description="DUF6879" evidence="1">
    <location>
        <begin position="8"/>
        <end position="170"/>
    </location>
</feature>
<dbReference type="Proteomes" id="UP000033615">
    <property type="component" value="Unassembled WGS sequence"/>
</dbReference>
<reference evidence="2" key="1">
    <citation type="submission" date="2016-12" db="EMBL/GenBank/DDBJ databases">
        <title>Genome sequence of Streptomyces antioxidans MUSC 164.</title>
        <authorList>
            <person name="Lee L.-H."/>
            <person name="Ser H.-L."/>
        </authorList>
    </citation>
    <scope>NUCLEOTIDE SEQUENCE [LARGE SCALE GENOMIC DNA]</scope>
    <source>
        <strain evidence="2">MUSC 164</strain>
    </source>
</reference>
<dbReference type="EMBL" id="LAKD02000038">
    <property type="protein sequence ID" value="OPF79512.1"/>
    <property type="molecule type" value="Genomic_DNA"/>
</dbReference>
<protein>
    <recommendedName>
        <fullName evidence="1">DUF6879 domain-containing protein</fullName>
    </recommendedName>
</protein>
<accession>A0A1V4D501</accession>
<dbReference type="InterPro" id="IPR049244">
    <property type="entry name" value="DUF6879"/>
</dbReference>
<proteinExistence type="predicted"/>
<organism evidence="2 3">
    <name type="scientific">Streptomyces antioxidans</name>
    <dbReference type="NCBI Taxonomy" id="1507734"/>
    <lineage>
        <taxon>Bacteria</taxon>
        <taxon>Bacillati</taxon>
        <taxon>Actinomycetota</taxon>
        <taxon>Actinomycetes</taxon>
        <taxon>Kitasatosporales</taxon>
        <taxon>Streptomycetaceae</taxon>
        <taxon>Streptomyces</taxon>
    </lineage>
</organism>
<dbReference type="OrthoDB" id="3821358at2"/>
<comment type="caution">
    <text evidence="2">The sequence shown here is derived from an EMBL/GenBank/DDBJ whole genome shotgun (WGS) entry which is preliminary data.</text>
</comment>
<dbReference type="RefSeq" id="WP_046090105.1">
    <property type="nucleotide sequence ID" value="NZ_LAKD02000038.1"/>
</dbReference>
<name>A0A1V4D501_9ACTN</name>
<sequence length="174" mass="19593">MTSSSKSLGELFDAFEREAFRLETLDDYSGSGNSDVYLRFLAGEACPEGYNAEWVAELRSHTGNGKRVYRVHILSRPLTPYLRFELGWGYLTNQAGGEEFFILDTTDTSNPLDGVGDFWLFDSIVPVAMYYDAAGVVTGRETLTSSRASEFIEYRDMALAHAEPFSEWWAKHGE</sequence>